<name>A0A2N9AXC8_METEX</name>
<organism evidence="2 3">
    <name type="scientific">Methylorubrum extorquens</name>
    <name type="common">Methylobacterium dichloromethanicum</name>
    <name type="synonym">Methylobacterium extorquens</name>
    <dbReference type="NCBI Taxonomy" id="408"/>
    <lineage>
        <taxon>Bacteria</taxon>
        <taxon>Pseudomonadati</taxon>
        <taxon>Pseudomonadota</taxon>
        <taxon>Alphaproteobacteria</taxon>
        <taxon>Hyphomicrobiales</taxon>
        <taxon>Methylobacteriaceae</taxon>
        <taxon>Methylorubrum</taxon>
    </lineage>
</organism>
<feature type="region of interest" description="Disordered" evidence="1">
    <location>
        <begin position="1"/>
        <end position="145"/>
    </location>
</feature>
<feature type="compositionally biased region" description="Low complexity" evidence="1">
    <location>
        <begin position="266"/>
        <end position="285"/>
    </location>
</feature>
<dbReference type="EMBL" id="LT962688">
    <property type="protein sequence ID" value="SOR31985.1"/>
    <property type="molecule type" value="Genomic_DNA"/>
</dbReference>
<accession>A0A2N9AXC8</accession>
<gene>
    <name evidence="2" type="ORF">TK0001_5409</name>
</gene>
<feature type="compositionally biased region" description="Basic and acidic residues" evidence="1">
    <location>
        <begin position="64"/>
        <end position="82"/>
    </location>
</feature>
<feature type="compositionally biased region" description="Polar residues" evidence="1">
    <location>
        <begin position="86"/>
        <end position="95"/>
    </location>
</feature>
<dbReference type="Proteomes" id="UP000233769">
    <property type="component" value="Chromosome tk0001"/>
</dbReference>
<feature type="region of interest" description="Disordered" evidence="1">
    <location>
        <begin position="260"/>
        <end position="285"/>
    </location>
</feature>
<evidence type="ECO:0000313" key="3">
    <source>
        <dbReference type="Proteomes" id="UP000233769"/>
    </source>
</evidence>
<evidence type="ECO:0000256" key="1">
    <source>
        <dbReference type="SAM" id="MobiDB-lite"/>
    </source>
</evidence>
<reference evidence="3" key="1">
    <citation type="submission" date="2017-10" db="EMBL/GenBank/DDBJ databases">
        <authorList>
            <person name="Regsiter A."/>
            <person name="William W."/>
        </authorList>
    </citation>
    <scope>NUCLEOTIDE SEQUENCE [LARGE SCALE GENOMIC DNA]</scope>
</reference>
<dbReference type="AlphaFoldDB" id="A0A2N9AXC8"/>
<proteinExistence type="predicted"/>
<sequence length="285" mass="30910">MIHLSNSSGHTRRPNPSPKTRQPSGCPADPAHSSAMKSAARVQPGAGSPRRLEPANRSVNRPRQAPERPDQPTPRNQKDSDRPIQSPGSAPLTNNPEDHQNPAPPTGGPRRPVGERGYKGAYARRQSEKRGKREKGRHKAAERTRGARRTLTALLWTRWMRASVFGWPRATLLLAVTRSASCPALRYPPPASSRRARRCPGRDALCVRASIPLCHRHCRHMPPRFLAILWNALIPAAKSQSLALTEAGLVAKGQITGREPASAWRPAGAAHPTAASTASTVTPSP</sequence>
<evidence type="ECO:0000313" key="2">
    <source>
        <dbReference type="EMBL" id="SOR31985.1"/>
    </source>
</evidence>
<protein>
    <submittedName>
        <fullName evidence="2">Uncharacterized protein</fullName>
    </submittedName>
</protein>